<protein>
    <recommendedName>
        <fullName evidence="3">Glycosyl hydrolases family 18</fullName>
    </recommendedName>
</protein>
<proteinExistence type="predicted"/>
<dbReference type="KEGG" id="euz:DVS28_a4831"/>
<evidence type="ECO:0000313" key="1">
    <source>
        <dbReference type="EMBL" id="AXV09488.1"/>
    </source>
</evidence>
<dbReference type="Proteomes" id="UP000264006">
    <property type="component" value="Chromosome"/>
</dbReference>
<dbReference type="InterPro" id="IPR017853">
    <property type="entry name" value="GH"/>
</dbReference>
<accession>A0A346Y4U1</accession>
<reference evidence="1 2" key="1">
    <citation type="submission" date="2018-09" db="EMBL/GenBank/DDBJ databases">
        <title>Complete genome sequence of Euzebya sp. DY32-46 isolated from seawater of Pacific Ocean.</title>
        <authorList>
            <person name="Xu L."/>
            <person name="Wu Y.-H."/>
            <person name="Xu X.-W."/>
        </authorList>
    </citation>
    <scope>NUCLEOTIDE SEQUENCE [LARGE SCALE GENOMIC DNA]</scope>
    <source>
        <strain evidence="1 2">DY32-46</strain>
    </source>
</reference>
<organism evidence="1 2">
    <name type="scientific">Euzebya pacifica</name>
    <dbReference type="NCBI Taxonomy" id="1608957"/>
    <lineage>
        <taxon>Bacteria</taxon>
        <taxon>Bacillati</taxon>
        <taxon>Actinomycetota</taxon>
        <taxon>Nitriliruptoria</taxon>
        <taxon>Euzebyales</taxon>
    </lineage>
</organism>
<dbReference type="EMBL" id="CP031165">
    <property type="protein sequence ID" value="AXV09488.1"/>
    <property type="molecule type" value="Genomic_DNA"/>
</dbReference>
<sequence>MVEQPAVADAAPPPEAPAVTMATGDDRLAAFRGLGTWIDLYDQSLLPEEQVAIAVAGGVQTIFAQASFTRTEGVGEPERLARLIEVAHDHGLQVMVWTLPSLVDVHADHVRAHDAAMFTTPRGDRPDALGIDIEVTAVADVAERNRRLLELLTAIRTQNPEVPLAAIPYPPLQLELNTRLWPAFPWPEVADLVDVIIPMSYSSFRGTDWDVTVGWNRDNVTRLRQLTGDDNVPVHLAGGIASDLPHAGAFTQAVLEAGVIGGSLYDLHTTPAEVWPALRPLTDLVALADGVPPTTG</sequence>
<keyword evidence="2" id="KW-1185">Reference proteome</keyword>
<name>A0A346Y4U1_9ACTN</name>
<dbReference type="AlphaFoldDB" id="A0A346Y4U1"/>
<gene>
    <name evidence="1" type="ORF">DVS28_a4831</name>
</gene>
<evidence type="ECO:0008006" key="3">
    <source>
        <dbReference type="Google" id="ProtNLM"/>
    </source>
</evidence>
<dbReference type="SUPFAM" id="SSF51445">
    <property type="entry name" value="(Trans)glycosidases"/>
    <property type="match status" value="1"/>
</dbReference>
<evidence type="ECO:0000313" key="2">
    <source>
        <dbReference type="Proteomes" id="UP000264006"/>
    </source>
</evidence>